<dbReference type="PROSITE" id="PS50106">
    <property type="entry name" value="PDZ"/>
    <property type="match status" value="1"/>
</dbReference>
<dbReference type="FunFam" id="2.30.29.30:FF:000286">
    <property type="entry name" value="PH-protein kinase domain containing protein"/>
    <property type="match status" value="1"/>
</dbReference>
<name>A0A9Q0YKL6_HOLLE</name>
<evidence type="ECO:0000259" key="2">
    <source>
        <dbReference type="PROSITE" id="PS50003"/>
    </source>
</evidence>
<feature type="compositionally biased region" description="Polar residues" evidence="1">
    <location>
        <begin position="407"/>
        <end position="424"/>
    </location>
</feature>
<dbReference type="Pfam" id="PF00595">
    <property type="entry name" value="PDZ"/>
    <property type="match status" value="1"/>
</dbReference>
<sequence length="1145" mass="126631">MTEESEMPYSLQNGVSSEEDGKNVSHLKKDAPIPHDSTVILDQICLDAEDSKLHQENIENDRNGADEERENSDTTDVRNGHKYLPEEGSVEKLDTSLEVNNVEENQSAIVVNEFDNLDRNKNIPSDSKDLDVSCQEDVVDALVSKESDLSTNKTGSNTEDGNHESLQDLWQGAEISSDQDSQIEVNSDVDLNDSDINSDIAKNLSKTLTDSNFANLEGKLENTPKQSNVDDSVSTSLERLPENSKKINVDDSKGESSLDNTSSSELSLELTTPGENLVSNLDKTTCLGEGDAEETSHEIVEVEGEDLLKSDTGVKNLEDIEMGKKSGSFSKKNGSLYVYSKDEFRESYQNNPKPKPATRFSRSKPKVKPKVPHRSYSQHDTPASSSEGIPSHRSTEDRHSESRSLGLEQSTAQSPEVHSGTPSSPERRTSHSHVTVELLSSDKKSSSHAKPESIDHSFVVTASDRDEQSEPRSSQGDGPSSETDANKAKLRPIPAPRLSTSSSPSTPPTPKSAEPKGGAEHYAQQHEQSEVGTVTVSSPPVFPQLDLVSPKIAKSPELSEIMCITRTVDGEEELILGAGPMFANQQKLTMESAIAKDVSRSLLAHDRASVTALGENSQSGPRGYKNYACIEPVGEPVESQVIAREAEVKENVAKKESVPTMANSPLLESGVKEDDEVFHNGDIKKPPASDITKNKVDSDDGSLDDDEDDDDVGINDAAYRISDWMYLGSGKELSIVNGKEGGDLGESLEDSTEEDNLKRSSGLQSSNSMDSIETTPSEKEFKNHYPSLSLRRVKREGSVLGYRKLTDITREREVVINFDEKAKSYGFRIQYSKPAIVTEVDTGGAAEQKGLRVGDVILGVNGTDVRKAPHATVVKLVQTGPPELHLLVGTNMCNSPNQDLYKPIKTGYMHKLGGQGMLKNWKKRWFVLKHDGCLYYYKTKDEIDPLGAVVLTNYTLVKARDAGKQHAFKISKYKARTYYFYTETEEDMNSWAKAITEAAWKKTSADVWLDISTHNVGLPALSIKSPDCRGFLIKQGNIHKSWKKRYCVLKDACMYYYTDMKQPQALGIVHFHGYKIQETELAGKKYGFVLEPPIPQLRTYYFIAENETDRKRWVASLATSIGRWIQTNEEDEFSKAENKDEEMLI</sequence>
<feature type="region of interest" description="Disordered" evidence="1">
    <location>
        <begin position="143"/>
        <end position="168"/>
    </location>
</feature>
<feature type="compositionally biased region" description="Polar residues" evidence="1">
    <location>
        <begin position="471"/>
        <end position="483"/>
    </location>
</feature>
<feature type="region of interest" description="Disordered" evidence="1">
    <location>
        <begin position="1"/>
        <end position="31"/>
    </location>
</feature>
<dbReference type="Gene3D" id="2.30.29.30">
    <property type="entry name" value="Pleckstrin-homology domain (PH domain)/Phosphotyrosine-binding domain (PTB)"/>
    <property type="match status" value="2"/>
</dbReference>
<feature type="region of interest" description="Disordered" evidence="1">
    <location>
        <begin position="742"/>
        <end position="780"/>
    </location>
</feature>
<feature type="compositionally biased region" description="Low complexity" evidence="1">
    <location>
        <begin position="257"/>
        <end position="272"/>
    </location>
</feature>
<feature type="region of interest" description="Disordered" evidence="1">
    <location>
        <begin position="217"/>
        <end position="535"/>
    </location>
</feature>
<accession>A0A9Q0YKL6</accession>
<dbReference type="CDD" id="cd00136">
    <property type="entry name" value="PDZ_canonical"/>
    <property type="match status" value="1"/>
</dbReference>
<dbReference type="EMBL" id="JAIZAY010000022">
    <property type="protein sequence ID" value="KAJ8020476.1"/>
    <property type="molecule type" value="Genomic_DNA"/>
</dbReference>
<organism evidence="4 5">
    <name type="scientific">Holothuria leucospilota</name>
    <name type="common">Black long sea cucumber</name>
    <name type="synonym">Mertensiothuria leucospilota</name>
    <dbReference type="NCBI Taxonomy" id="206669"/>
    <lineage>
        <taxon>Eukaryota</taxon>
        <taxon>Metazoa</taxon>
        <taxon>Echinodermata</taxon>
        <taxon>Eleutherozoa</taxon>
        <taxon>Echinozoa</taxon>
        <taxon>Holothuroidea</taxon>
        <taxon>Aspidochirotacea</taxon>
        <taxon>Aspidochirotida</taxon>
        <taxon>Holothuriidae</taxon>
        <taxon>Holothuria</taxon>
    </lineage>
</organism>
<feature type="domain" description="PDZ" evidence="3">
    <location>
        <begin position="813"/>
        <end position="892"/>
    </location>
</feature>
<reference evidence="4" key="1">
    <citation type="submission" date="2021-10" db="EMBL/GenBank/DDBJ databases">
        <title>Tropical sea cucumber genome reveals ecological adaptation and Cuvierian tubules defense mechanism.</title>
        <authorList>
            <person name="Chen T."/>
        </authorList>
    </citation>
    <scope>NUCLEOTIDE SEQUENCE</scope>
    <source>
        <strain evidence="4">Nanhai2018</strain>
        <tissue evidence="4">Muscle</tissue>
    </source>
</reference>
<feature type="compositionally biased region" description="Low complexity" evidence="1">
    <location>
        <begin position="325"/>
        <end position="335"/>
    </location>
</feature>
<dbReference type="InterPro" id="IPR011993">
    <property type="entry name" value="PH-like_dom_sf"/>
</dbReference>
<dbReference type="Gene3D" id="2.30.42.10">
    <property type="match status" value="1"/>
</dbReference>
<feature type="compositionally biased region" description="Basic and acidic residues" evidence="1">
    <location>
        <begin position="677"/>
        <end position="698"/>
    </location>
</feature>
<dbReference type="Proteomes" id="UP001152320">
    <property type="component" value="Chromosome 22"/>
</dbReference>
<feature type="compositionally biased region" description="Polar residues" evidence="1">
    <location>
        <begin position="378"/>
        <end position="388"/>
    </location>
</feature>
<dbReference type="SUPFAM" id="SSF50156">
    <property type="entry name" value="PDZ domain-like"/>
    <property type="match status" value="1"/>
</dbReference>
<feature type="compositionally biased region" description="Basic and acidic residues" evidence="1">
    <location>
        <begin position="19"/>
        <end position="31"/>
    </location>
</feature>
<dbReference type="SMART" id="SM00228">
    <property type="entry name" value="PDZ"/>
    <property type="match status" value="1"/>
</dbReference>
<feature type="compositionally biased region" description="Basic residues" evidence="1">
    <location>
        <begin position="361"/>
        <end position="373"/>
    </location>
</feature>
<proteinExistence type="predicted"/>
<feature type="compositionally biased region" description="Basic and acidic residues" evidence="1">
    <location>
        <begin position="513"/>
        <end position="529"/>
    </location>
</feature>
<dbReference type="OrthoDB" id="2157866at2759"/>
<feature type="compositionally biased region" description="Polar residues" evidence="1">
    <location>
        <begin position="759"/>
        <end position="775"/>
    </location>
</feature>
<evidence type="ECO:0000259" key="3">
    <source>
        <dbReference type="PROSITE" id="PS50106"/>
    </source>
</evidence>
<dbReference type="SMART" id="SM00233">
    <property type="entry name" value="PH"/>
    <property type="match status" value="2"/>
</dbReference>
<feature type="compositionally biased region" description="Basic and acidic residues" evidence="1">
    <location>
        <begin position="239"/>
        <end position="256"/>
    </location>
</feature>
<feature type="compositionally biased region" description="Basic and acidic residues" evidence="1">
    <location>
        <begin position="393"/>
        <end position="402"/>
    </location>
</feature>
<feature type="region of interest" description="Disordered" evidence="1">
    <location>
        <begin position="52"/>
        <end position="88"/>
    </location>
</feature>
<protein>
    <submittedName>
        <fullName evidence="4">Pleckstrin-likey domain-containing family A member 7</fullName>
    </submittedName>
</protein>
<feature type="compositionally biased region" description="Polar residues" evidence="1">
    <location>
        <begin position="223"/>
        <end position="237"/>
    </location>
</feature>
<dbReference type="PROSITE" id="PS50003">
    <property type="entry name" value="PH_DOMAIN"/>
    <property type="match status" value="2"/>
</dbReference>
<evidence type="ECO:0000256" key="1">
    <source>
        <dbReference type="SAM" id="MobiDB-lite"/>
    </source>
</evidence>
<dbReference type="Pfam" id="PF00169">
    <property type="entry name" value="PH"/>
    <property type="match status" value="2"/>
</dbReference>
<feature type="compositionally biased region" description="Polar residues" evidence="1">
    <location>
        <begin position="273"/>
        <end position="283"/>
    </location>
</feature>
<feature type="region of interest" description="Disordered" evidence="1">
    <location>
        <begin position="677"/>
        <end position="713"/>
    </location>
</feature>
<dbReference type="InterPro" id="IPR001849">
    <property type="entry name" value="PH_domain"/>
</dbReference>
<evidence type="ECO:0000313" key="5">
    <source>
        <dbReference type="Proteomes" id="UP001152320"/>
    </source>
</evidence>
<dbReference type="PANTHER" id="PTHR47644:SF1">
    <property type="entry name" value="PDZ DOMAIN-CONTAINING PROTEIN"/>
    <property type="match status" value="1"/>
</dbReference>
<comment type="caution">
    <text evidence="4">The sequence shown here is derived from an EMBL/GenBank/DDBJ whole genome shotgun (WGS) entry which is preliminary data.</text>
</comment>
<evidence type="ECO:0000313" key="4">
    <source>
        <dbReference type="EMBL" id="KAJ8020476.1"/>
    </source>
</evidence>
<feature type="domain" description="PH" evidence="2">
    <location>
        <begin position="1025"/>
        <end position="1122"/>
    </location>
</feature>
<gene>
    <name evidence="4" type="ORF">HOLleu_40075</name>
</gene>
<feature type="compositionally biased region" description="Acidic residues" evidence="1">
    <location>
        <begin position="699"/>
        <end position="713"/>
    </location>
</feature>
<dbReference type="InterPro" id="IPR036034">
    <property type="entry name" value="PDZ_sf"/>
</dbReference>
<feature type="domain" description="PH" evidence="2">
    <location>
        <begin position="902"/>
        <end position="1000"/>
    </location>
</feature>
<dbReference type="InterPro" id="IPR001478">
    <property type="entry name" value="PDZ"/>
</dbReference>
<feature type="compositionally biased region" description="Basic and acidic residues" evidence="1">
    <location>
        <begin position="440"/>
        <end position="455"/>
    </location>
</feature>
<feature type="compositionally biased region" description="Polar residues" evidence="1">
    <location>
        <begin position="149"/>
        <end position="159"/>
    </location>
</feature>
<dbReference type="SUPFAM" id="SSF50729">
    <property type="entry name" value="PH domain-like"/>
    <property type="match status" value="2"/>
</dbReference>
<keyword evidence="5" id="KW-1185">Reference proteome</keyword>
<dbReference type="PANTHER" id="PTHR47644">
    <property type="entry name" value="AGAP008221-PA"/>
    <property type="match status" value="1"/>
</dbReference>
<dbReference type="AlphaFoldDB" id="A0A9Q0YKL6"/>